<protein>
    <recommendedName>
        <fullName evidence="4">Low temperature viability protein</fullName>
    </recommendedName>
</protein>
<feature type="region of interest" description="Disordered" evidence="2">
    <location>
        <begin position="284"/>
        <end position="305"/>
    </location>
</feature>
<dbReference type="GO" id="GO:0042274">
    <property type="term" value="P:ribosomal small subunit biogenesis"/>
    <property type="evidence" value="ECO:0007669"/>
    <property type="project" value="InterPro"/>
</dbReference>
<sequence length="523" mass="60769">MGKKPFIDRKQAKHYHVVHRSQRDPLIHDAEASDRVLKEVIPPNMLKHKTQEEIDAVKYNPVRLNQDEIDRRVSQATAQGIYFDDVGDYDYTQHLRTIGDSTEAVFLEAPQREEKPKKSSGDLMFKEDKERQVIELPADAMPSMIERDVGAMAHVTGLEGGLQPDMDPRLREVLEALEDEEYVDGQLDEDFFDELNAEGDPYIPEEEELEEYEEEMEDGSYNWEAAFRNFQRGKQRRGSSDYSDEDDDLLERQTKRTGFSVSSSIMHRNAQLTLLDDRFEKIEEEYFKEEDEEDEDDNGLENLEDRADFDSILDDFLDKYEIVGRKMKPKLEGDTSGEKLDTLRQSLGAIRLSEEDEEDKPKSRKDQVDHVDIWERPVKQRETWDCQTVLSTYSNLENHPAMISDRGKPKKKIVINPKTGMPSLVEAAPKKPKQDPIQEEHISEEEQEEEDEEEDIEPVNLGVARSKKESKEEKKARKAAVKEAKKNRRETKKSTKEAFKHEETRQRKTLQQQRKAKGVTHIA</sequence>
<dbReference type="AlphaFoldDB" id="A0A077WSM5"/>
<feature type="compositionally biased region" description="Basic residues" evidence="2">
    <location>
        <begin position="514"/>
        <end position="523"/>
    </location>
</feature>
<reference evidence="3" key="1">
    <citation type="journal article" date="2014" name="Genome Announc.">
        <title>De novo whole-genome sequence and genome annotation of Lichtheimia ramosa.</title>
        <authorList>
            <person name="Linde J."/>
            <person name="Schwartze V."/>
            <person name="Binder U."/>
            <person name="Lass-Florl C."/>
            <person name="Voigt K."/>
            <person name="Horn F."/>
        </authorList>
    </citation>
    <scope>NUCLEOTIDE SEQUENCE</scope>
    <source>
        <strain evidence="3">JMRC FSU:6197</strain>
    </source>
</reference>
<name>A0A077WSM5_9FUNG</name>
<dbReference type="GO" id="GO:0030688">
    <property type="term" value="C:preribosome, small subunit precursor"/>
    <property type="evidence" value="ECO:0007669"/>
    <property type="project" value="TreeGrafter"/>
</dbReference>
<feature type="compositionally biased region" description="Basic and acidic residues" evidence="2">
    <location>
        <begin position="1"/>
        <end position="10"/>
    </location>
</feature>
<accession>A0A077WSM5</accession>
<dbReference type="PANTHER" id="PTHR21531:SF0">
    <property type="entry name" value="PROTEIN LTV1 HOMOLOG"/>
    <property type="match status" value="1"/>
</dbReference>
<feature type="compositionally biased region" description="Basic and acidic residues" evidence="2">
    <location>
        <begin position="428"/>
        <end position="441"/>
    </location>
</feature>
<dbReference type="GO" id="GO:0005634">
    <property type="term" value="C:nucleus"/>
    <property type="evidence" value="ECO:0007669"/>
    <property type="project" value="TreeGrafter"/>
</dbReference>
<dbReference type="EMBL" id="LK023335">
    <property type="protein sequence ID" value="CDS10259.1"/>
    <property type="molecule type" value="Genomic_DNA"/>
</dbReference>
<feature type="region of interest" description="Disordered" evidence="2">
    <location>
        <begin position="399"/>
        <end position="523"/>
    </location>
</feature>
<proteinExistence type="inferred from homology"/>
<dbReference type="GO" id="GO:0005829">
    <property type="term" value="C:cytosol"/>
    <property type="evidence" value="ECO:0007669"/>
    <property type="project" value="TreeGrafter"/>
</dbReference>
<feature type="compositionally biased region" description="Basic and acidic residues" evidence="2">
    <location>
        <begin position="330"/>
        <end position="342"/>
    </location>
</feature>
<feature type="compositionally biased region" description="Acidic residues" evidence="2">
    <location>
        <begin position="286"/>
        <end position="299"/>
    </location>
</feature>
<comment type="similarity">
    <text evidence="1">Belongs to the LTV1 family.</text>
</comment>
<dbReference type="InterPro" id="IPR007307">
    <property type="entry name" value="Ltv1"/>
</dbReference>
<evidence type="ECO:0000313" key="3">
    <source>
        <dbReference type="EMBL" id="CDS10259.1"/>
    </source>
</evidence>
<evidence type="ECO:0000256" key="1">
    <source>
        <dbReference type="ARBA" id="ARBA00009078"/>
    </source>
</evidence>
<evidence type="ECO:0008006" key="4">
    <source>
        <dbReference type="Google" id="ProtNLM"/>
    </source>
</evidence>
<feature type="compositionally biased region" description="Basic and acidic residues" evidence="2">
    <location>
        <begin position="359"/>
        <end position="370"/>
    </location>
</feature>
<feature type="region of interest" description="Disordered" evidence="2">
    <location>
        <begin position="1"/>
        <end position="29"/>
    </location>
</feature>
<dbReference type="OrthoDB" id="5852896at2759"/>
<feature type="compositionally biased region" description="Acidic residues" evidence="2">
    <location>
        <begin position="442"/>
        <end position="457"/>
    </location>
</feature>
<feature type="compositionally biased region" description="Basic and acidic residues" evidence="2">
    <location>
        <begin position="466"/>
        <end position="484"/>
    </location>
</feature>
<dbReference type="Pfam" id="PF04180">
    <property type="entry name" value="LTV"/>
    <property type="match status" value="1"/>
</dbReference>
<evidence type="ECO:0000256" key="2">
    <source>
        <dbReference type="SAM" id="MobiDB-lite"/>
    </source>
</evidence>
<feature type="region of interest" description="Disordered" evidence="2">
    <location>
        <begin position="330"/>
        <end position="370"/>
    </location>
</feature>
<dbReference type="GO" id="GO:0000056">
    <property type="term" value="P:ribosomal small subunit export from nucleus"/>
    <property type="evidence" value="ECO:0007669"/>
    <property type="project" value="TreeGrafter"/>
</dbReference>
<feature type="compositionally biased region" description="Basic and acidic residues" evidence="2">
    <location>
        <begin position="492"/>
        <end position="506"/>
    </location>
</feature>
<feature type="compositionally biased region" description="Basic residues" evidence="2">
    <location>
        <begin position="11"/>
        <end position="20"/>
    </location>
</feature>
<organism evidence="3">
    <name type="scientific">Lichtheimia ramosa</name>
    <dbReference type="NCBI Taxonomy" id="688394"/>
    <lineage>
        <taxon>Eukaryota</taxon>
        <taxon>Fungi</taxon>
        <taxon>Fungi incertae sedis</taxon>
        <taxon>Mucoromycota</taxon>
        <taxon>Mucoromycotina</taxon>
        <taxon>Mucoromycetes</taxon>
        <taxon>Mucorales</taxon>
        <taxon>Lichtheimiaceae</taxon>
        <taxon>Lichtheimia</taxon>
    </lineage>
</organism>
<dbReference type="PANTHER" id="PTHR21531">
    <property type="entry name" value="LOW-TEMPERATURE VIABILITY PROTEIN LTV1-RELATED"/>
    <property type="match status" value="1"/>
</dbReference>
<gene>
    <name evidence="3" type="ORF">LRAMOSA02935</name>
</gene>